<protein>
    <submittedName>
        <fullName evidence="1">Uncharacterized protein</fullName>
    </submittedName>
</protein>
<proteinExistence type="predicted"/>
<name>A0A444YCB9_ARAHY</name>
<dbReference type="AlphaFoldDB" id="A0A444YCB9"/>
<organism evidence="1 2">
    <name type="scientific">Arachis hypogaea</name>
    <name type="common">Peanut</name>
    <dbReference type="NCBI Taxonomy" id="3818"/>
    <lineage>
        <taxon>Eukaryota</taxon>
        <taxon>Viridiplantae</taxon>
        <taxon>Streptophyta</taxon>
        <taxon>Embryophyta</taxon>
        <taxon>Tracheophyta</taxon>
        <taxon>Spermatophyta</taxon>
        <taxon>Magnoliopsida</taxon>
        <taxon>eudicotyledons</taxon>
        <taxon>Gunneridae</taxon>
        <taxon>Pentapetalae</taxon>
        <taxon>rosids</taxon>
        <taxon>fabids</taxon>
        <taxon>Fabales</taxon>
        <taxon>Fabaceae</taxon>
        <taxon>Papilionoideae</taxon>
        <taxon>50 kb inversion clade</taxon>
        <taxon>dalbergioids sensu lato</taxon>
        <taxon>Dalbergieae</taxon>
        <taxon>Pterocarpus clade</taxon>
        <taxon>Arachis</taxon>
    </lineage>
</organism>
<accession>A0A444YCB9</accession>
<gene>
    <name evidence="1" type="ORF">Ahy_B07g087501</name>
</gene>
<dbReference type="Proteomes" id="UP000289738">
    <property type="component" value="Chromosome B07"/>
</dbReference>
<comment type="caution">
    <text evidence="1">The sequence shown here is derived from an EMBL/GenBank/DDBJ whole genome shotgun (WGS) entry which is preliminary data.</text>
</comment>
<dbReference type="EMBL" id="SDMP01000017">
    <property type="protein sequence ID" value="RYQ99563.1"/>
    <property type="molecule type" value="Genomic_DNA"/>
</dbReference>
<evidence type="ECO:0000313" key="2">
    <source>
        <dbReference type="Proteomes" id="UP000289738"/>
    </source>
</evidence>
<sequence length="76" mass="8645">MVRCRETWQQTTSDINGLRQPILHSQTKSGGQNSHIQECDSMQLKNNLQGSNNLECKNPCLEFTLGRPDWNGKEQA</sequence>
<keyword evidence="2" id="KW-1185">Reference proteome</keyword>
<reference evidence="1 2" key="1">
    <citation type="submission" date="2019-01" db="EMBL/GenBank/DDBJ databases">
        <title>Sequencing of cultivated peanut Arachis hypogaea provides insights into genome evolution and oil improvement.</title>
        <authorList>
            <person name="Chen X."/>
        </authorList>
    </citation>
    <scope>NUCLEOTIDE SEQUENCE [LARGE SCALE GENOMIC DNA]</scope>
    <source>
        <strain evidence="2">cv. Fuhuasheng</strain>
        <tissue evidence="1">Leaves</tissue>
    </source>
</reference>
<evidence type="ECO:0000313" key="1">
    <source>
        <dbReference type="EMBL" id="RYQ99563.1"/>
    </source>
</evidence>